<dbReference type="RefSeq" id="WP_014289690.1">
    <property type="nucleotide sequence ID" value="NC_016645.1"/>
</dbReference>
<name>G7VCR0_9CREN</name>
<protein>
    <submittedName>
        <fullName evidence="2">Uncharacterized protein</fullName>
    </submittedName>
</protein>
<keyword evidence="1" id="KW-1133">Transmembrane helix</keyword>
<dbReference type="GeneID" id="43500908"/>
<keyword evidence="1" id="KW-0812">Transmembrane</keyword>
<dbReference type="Proteomes" id="UP000005867">
    <property type="component" value="Chromosome"/>
</dbReference>
<dbReference type="AlphaFoldDB" id="G7VCR0"/>
<dbReference type="KEGG" id="pyr:P186_2479"/>
<proteinExistence type="predicted"/>
<dbReference type="BioCyc" id="PSP1104324:GJSN-2425-MONOMER"/>
<gene>
    <name evidence="2" type="ORF">P186_2479</name>
</gene>
<reference evidence="2 3" key="1">
    <citation type="journal article" date="2012" name="J. Bacteriol.">
        <title>Complete genome sequence of strain 1860, a crenarchaeon of the genus pyrobaculum able to grow with various electron acceptors.</title>
        <authorList>
            <person name="Mardanov A.V."/>
            <person name="Gumerov V.M."/>
            <person name="Slobodkina G.B."/>
            <person name="Beletsky A.V."/>
            <person name="Bonch-Osmolovskaya E.A."/>
            <person name="Ravin N.V."/>
            <person name="Skryabin K.G."/>
        </authorList>
    </citation>
    <scope>NUCLEOTIDE SEQUENCE [LARGE SCALE GENOMIC DNA]</scope>
    <source>
        <strain evidence="2 3">1860</strain>
    </source>
</reference>
<keyword evidence="1" id="KW-0472">Membrane</keyword>
<dbReference type="HOGENOM" id="CLU_3113217_0_0_2"/>
<feature type="transmembrane region" description="Helical" evidence="1">
    <location>
        <begin position="26"/>
        <end position="45"/>
    </location>
</feature>
<sequence length="50" mass="5795">MLREERRLRLFANASPPAAALRLPRYLCPFMYMAWALCVAGVYSYKARSI</sequence>
<accession>G7VCR0</accession>
<evidence type="ECO:0000256" key="1">
    <source>
        <dbReference type="SAM" id="Phobius"/>
    </source>
</evidence>
<organism evidence="2 3">
    <name type="scientific">Pyrobaculum ferrireducens</name>
    <dbReference type="NCBI Taxonomy" id="1104324"/>
    <lineage>
        <taxon>Archaea</taxon>
        <taxon>Thermoproteota</taxon>
        <taxon>Thermoprotei</taxon>
        <taxon>Thermoproteales</taxon>
        <taxon>Thermoproteaceae</taxon>
        <taxon>Pyrobaculum</taxon>
    </lineage>
</organism>
<dbReference type="EMBL" id="CP003098">
    <property type="protein sequence ID" value="AET33865.1"/>
    <property type="molecule type" value="Genomic_DNA"/>
</dbReference>
<evidence type="ECO:0000313" key="2">
    <source>
        <dbReference type="EMBL" id="AET33865.1"/>
    </source>
</evidence>
<evidence type="ECO:0000313" key="3">
    <source>
        <dbReference type="Proteomes" id="UP000005867"/>
    </source>
</evidence>
<keyword evidence="3" id="KW-1185">Reference proteome</keyword>